<dbReference type="PANTHER" id="PTHR32125:SF4">
    <property type="entry name" value="2-C-METHYL-D-ERYTHRITOL 4-PHOSPHATE CYTIDYLYLTRANSFERASE, CHLOROPLASTIC"/>
    <property type="match status" value="1"/>
</dbReference>
<dbReference type="AlphaFoldDB" id="A0AA41WFP0"/>
<dbReference type="NCBIfam" id="TIGR00453">
    <property type="entry name" value="ispD"/>
    <property type="match status" value="1"/>
</dbReference>
<comment type="pathway">
    <text evidence="2">Isoprenoid biosynthesis; isopentenyl diphosphate biosynthesis via DXP pathway; isopentenyl diphosphate from 1-deoxy-D-xylulose 5-phosphate: step 2/6.</text>
</comment>
<dbReference type="SUPFAM" id="SSF53448">
    <property type="entry name" value="Nucleotide-diphospho-sugar transferases"/>
    <property type="match status" value="1"/>
</dbReference>
<keyword evidence="6 9" id="KW-0808">Transferase</keyword>
<organism evidence="9 10">
    <name type="scientific">Thermalbibacter longus</name>
    <dbReference type="NCBI Taxonomy" id="2951981"/>
    <lineage>
        <taxon>Bacteria</taxon>
        <taxon>Pseudomonadati</taxon>
        <taxon>Thermomicrobiota</taxon>
        <taxon>Thermomicrobia</taxon>
        <taxon>Thermomicrobiales</taxon>
        <taxon>Thermomicrobiaceae</taxon>
        <taxon>Thermalbibacter</taxon>
    </lineage>
</organism>
<evidence type="ECO:0000256" key="8">
    <source>
        <dbReference type="ARBA" id="ARBA00023229"/>
    </source>
</evidence>
<dbReference type="InterPro" id="IPR034683">
    <property type="entry name" value="IspD/TarI"/>
</dbReference>
<evidence type="ECO:0000256" key="7">
    <source>
        <dbReference type="ARBA" id="ARBA00022695"/>
    </source>
</evidence>
<keyword evidence="7 9" id="KW-0548">Nucleotidyltransferase</keyword>
<comment type="caution">
    <text evidence="9">The sequence shown here is derived from an EMBL/GenBank/DDBJ whole genome shotgun (WGS) entry which is preliminary data.</text>
</comment>
<dbReference type="RefSeq" id="WP_347711002.1">
    <property type="nucleotide sequence ID" value="NZ_JAMSLR010000003.1"/>
</dbReference>
<dbReference type="FunFam" id="3.90.550.10:FF:000003">
    <property type="entry name" value="2-C-methyl-D-erythritol 4-phosphate cytidylyltransferase"/>
    <property type="match status" value="1"/>
</dbReference>
<evidence type="ECO:0000256" key="4">
    <source>
        <dbReference type="ARBA" id="ARBA00012526"/>
    </source>
</evidence>
<reference evidence="9" key="1">
    <citation type="submission" date="2022-06" db="EMBL/GenBank/DDBJ databases">
        <title>CFH 74404 Thermomicrobiaceae sp.</title>
        <authorList>
            <person name="Ming H."/>
            <person name="Li W.-J."/>
            <person name="Zhao Z."/>
        </authorList>
    </citation>
    <scope>NUCLEOTIDE SEQUENCE</scope>
    <source>
        <strain evidence="9">CFH 74404</strain>
    </source>
</reference>
<dbReference type="InterPro" id="IPR018294">
    <property type="entry name" value="ISPD_synthase_CS"/>
</dbReference>
<evidence type="ECO:0000313" key="9">
    <source>
        <dbReference type="EMBL" id="MCM8748551.1"/>
    </source>
</evidence>
<dbReference type="Gene3D" id="3.90.550.10">
    <property type="entry name" value="Spore Coat Polysaccharide Biosynthesis Protein SpsA, Chain A"/>
    <property type="match status" value="1"/>
</dbReference>
<dbReference type="GO" id="GO:0050518">
    <property type="term" value="F:2-C-methyl-D-erythritol 4-phosphate cytidylyltransferase activity"/>
    <property type="evidence" value="ECO:0007669"/>
    <property type="project" value="UniProtKB-EC"/>
</dbReference>
<keyword evidence="10" id="KW-1185">Reference proteome</keyword>
<sequence>MQGLDKTLAQLAGRPALAWVLDAVAAVPEITELVVVASPANHDAASALLRATPLSARSIVCLGGAHRQDSVRAGVERLSAEVELVLIHDAARPLVTPGLLRRGIEAGAAWGAAVAAVPVSDTIKQVDASGQVACTLDRSSLVAAQTPQVFRRDWLEVAYRRWPPDAPPATDEATLVERAGFPVRVFPGSADNLKLTTETDLVVAAALLARRQQGARA</sequence>
<evidence type="ECO:0000256" key="6">
    <source>
        <dbReference type="ARBA" id="ARBA00022679"/>
    </source>
</evidence>
<gene>
    <name evidence="9" type="primary">ispD</name>
    <name evidence="9" type="ORF">NET02_05285</name>
</gene>
<accession>A0AA41WFP0</accession>
<evidence type="ECO:0000313" key="10">
    <source>
        <dbReference type="Proteomes" id="UP001165306"/>
    </source>
</evidence>
<comment type="catalytic activity">
    <reaction evidence="1">
        <text>2-C-methyl-D-erythritol 4-phosphate + CTP + H(+) = 4-CDP-2-C-methyl-D-erythritol + diphosphate</text>
        <dbReference type="Rhea" id="RHEA:13429"/>
        <dbReference type="ChEBI" id="CHEBI:15378"/>
        <dbReference type="ChEBI" id="CHEBI:33019"/>
        <dbReference type="ChEBI" id="CHEBI:37563"/>
        <dbReference type="ChEBI" id="CHEBI:57823"/>
        <dbReference type="ChEBI" id="CHEBI:58262"/>
        <dbReference type="EC" id="2.7.7.60"/>
    </reaction>
</comment>
<dbReference type="GO" id="GO:0008299">
    <property type="term" value="P:isoprenoid biosynthetic process"/>
    <property type="evidence" value="ECO:0007669"/>
    <property type="project" value="UniProtKB-KW"/>
</dbReference>
<dbReference type="InterPro" id="IPR001228">
    <property type="entry name" value="IspD"/>
</dbReference>
<comment type="similarity">
    <text evidence="3">Belongs to the IspD/TarI cytidylyltransferase family. IspD subfamily.</text>
</comment>
<dbReference type="InterPro" id="IPR050088">
    <property type="entry name" value="IspD/TarI_cytidylyltransf_bact"/>
</dbReference>
<dbReference type="CDD" id="cd02516">
    <property type="entry name" value="CDP-ME_synthetase"/>
    <property type="match status" value="1"/>
</dbReference>
<evidence type="ECO:0000256" key="2">
    <source>
        <dbReference type="ARBA" id="ARBA00004787"/>
    </source>
</evidence>
<evidence type="ECO:0000256" key="5">
    <source>
        <dbReference type="ARBA" id="ARBA00019056"/>
    </source>
</evidence>
<dbReference type="PANTHER" id="PTHR32125">
    <property type="entry name" value="2-C-METHYL-D-ERYTHRITOL 4-PHOSPHATE CYTIDYLYLTRANSFERASE, CHLOROPLASTIC"/>
    <property type="match status" value="1"/>
</dbReference>
<dbReference type="InterPro" id="IPR029044">
    <property type="entry name" value="Nucleotide-diphossugar_trans"/>
</dbReference>
<proteinExistence type="inferred from homology"/>
<keyword evidence="8" id="KW-0414">Isoprene biosynthesis</keyword>
<dbReference type="Pfam" id="PF01128">
    <property type="entry name" value="IspD"/>
    <property type="match status" value="1"/>
</dbReference>
<dbReference type="EC" id="2.7.7.60" evidence="4"/>
<evidence type="ECO:0000256" key="3">
    <source>
        <dbReference type="ARBA" id="ARBA00009789"/>
    </source>
</evidence>
<evidence type="ECO:0000256" key="1">
    <source>
        <dbReference type="ARBA" id="ARBA00001282"/>
    </source>
</evidence>
<dbReference type="Proteomes" id="UP001165306">
    <property type="component" value="Unassembled WGS sequence"/>
</dbReference>
<dbReference type="EMBL" id="JAMSLR010000003">
    <property type="protein sequence ID" value="MCM8748551.1"/>
    <property type="molecule type" value="Genomic_DNA"/>
</dbReference>
<dbReference type="PROSITE" id="PS01295">
    <property type="entry name" value="ISPD"/>
    <property type="match status" value="1"/>
</dbReference>
<protein>
    <recommendedName>
        <fullName evidence="5">2-C-methyl-D-erythritol 4-phosphate cytidylyltransferase</fullName>
        <ecNumber evidence="4">2.7.7.60</ecNumber>
    </recommendedName>
</protein>
<name>A0AA41WFP0_9BACT</name>